<feature type="region of interest" description="Disordered" evidence="1">
    <location>
        <begin position="157"/>
        <end position="183"/>
    </location>
</feature>
<proteinExistence type="predicted"/>
<protein>
    <submittedName>
        <fullName evidence="2">Uncharacterized protein</fullName>
    </submittedName>
</protein>
<dbReference type="AlphaFoldDB" id="A0A2W5MAN0"/>
<reference evidence="2 3" key="1">
    <citation type="submission" date="2017-08" db="EMBL/GenBank/DDBJ databases">
        <title>Infants hospitalized years apart are colonized by the same room-sourced microbial strains.</title>
        <authorList>
            <person name="Brooks B."/>
            <person name="Olm M.R."/>
            <person name="Firek B.A."/>
            <person name="Baker R."/>
            <person name="Thomas B.C."/>
            <person name="Morowitz M.J."/>
            <person name="Banfield J.F."/>
        </authorList>
    </citation>
    <scope>NUCLEOTIDE SEQUENCE [LARGE SCALE GENOMIC DNA]</scope>
    <source>
        <strain evidence="2">S2_005_003_R2_42</strain>
    </source>
</reference>
<organism evidence="2 3">
    <name type="scientific">Rhodanobacter denitrificans</name>
    <dbReference type="NCBI Taxonomy" id="666685"/>
    <lineage>
        <taxon>Bacteria</taxon>
        <taxon>Pseudomonadati</taxon>
        <taxon>Pseudomonadota</taxon>
        <taxon>Gammaproteobacteria</taxon>
        <taxon>Lysobacterales</taxon>
        <taxon>Rhodanobacteraceae</taxon>
        <taxon>Rhodanobacter</taxon>
    </lineage>
</organism>
<sequence>MLEQAQHGRYRVRIRFEAQRHGIARCVGRRTVRRQRSRHERVVADRRARHVDRKRRCIAVVQTDLRLDREAVLTQRDHRDRGGVQIAPGAFEQIVQHGVTGAADEDRGCRDRLALDHRDDRGGRIAIVQGHASIPSAFRPSLLRRLARRLAGPIPCMRGGRRPSRGSLGSMAATARGHQPIRPPAGLRVKRQRVGTVLAWPGSRFDAVAASRALS</sequence>
<evidence type="ECO:0000313" key="3">
    <source>
        <dbReference type="Proteomes" id="UP000249046"/>
    </source>
</evidence>
<dbReference type="Proteomes" id="UP000249046">
    <property type="component" value="Unassembled WGS sequence"/>
</dbReference>
<accession>A0A2W5MAN0</accession>
<dbReference type="EMBL" id="QFPO01000020">
    <property type="protein sequence ID" value="PZQ10510.1"/>
    <property type="molecule type" value="Genomic_DNA"/>
</dbReference>
<evidence type="ECO:0000313" key="2">
    <source>
        <dbReference type="EMBL" id="PZQ10510.1"/>
    </source>
</evidence>
<comment type="caution">
    <text evidence="2">The sequence shown here is derived from an EMBL/GenBank/DDBJ whole genome shotgun (WGS) entry which is preliminary data.</text>
</comment>
<name>A0A2W5MAN0_9GAMM</name>
<gene>
    <name evidence="2" type="ORF">DI564_16150</name>
</gene>
<evidence type="ECO:0000256" key="1">
    <source>
        <dbReference type="SAM" id="MobiDB-lite"/>
    </source>
</evidence>